<protein>
    <recommendedName>
        <fullName evidence="4">Xylanolytic transcriptional activator regulatory domain-containing protein</fullName>
    </recommendedName>
</protein>
<dbReference type="Proteomes" id="UP001465976">
    <property type="component" value="Unassembled WGS sequence"/>
</dbReference>
<feature type="compositionally biased region" description="Polar residues" evidence="3">
    <location>
        <begin position="693"/>
        <end position="706"/>
    </location>
</feature>
<dbReference type="EMBL" id="JBAHYK010000389">
    <property type="protein sequence ID" value="KAL0574520.1"/>
    <property type="molecule type" value="Genomic_DNA"/>
</dbReference>
<evidence type="ECO:0000256" key="3">
    <source>
        <dbReference type="SAM" id="MobiDB-lite"/>
    </source>
</evidence>
<accession>A0ABR3FH95</accession>
<dbReference type="PANTHER" id="PTHR31001:SF76">
    <property type="entry name" value="ZN(2)-C6 FUNGAL-TYPE DOMAIN-CONTAINING PROTEIN"/>
    <property type="match status" value="1"/>
</dbReference>
<reference evidence="5 6" key="1">
    <citation type="submission" date="2024-02" db="EMBL/GenBank/DDBJ databases">
        <title>A draft genome for the cacao thread blight pathogen Marasmius crinis-equi.</title>
        <authorList>
            <person name="Cohen S.P."/>
            <person name="Baruah I.K."/>
            <person name="Amoako-Attah I."/>
            <person name="Bukari Y."/>
            <person name="Meinhardt L.W."/>
            <person name="Bailey B.A."/>
        </authorList>
    </citation>
    <scope>NUCLEOTIDE SEQUENCE [LARGE SCALE GENOMIC DNA]</scope>
    <source>
        <strain evidence="5 6">GH-76</strain>
    </source>
</reference>
<feature type="domain" description="Xylanolytic transcriptional activator regulatory" evidence="4">
    <location>
        <begin position="317"/>
        <end position="398"/>
    </location>
</feature>
<comment type="subcellular location">
    <subcellularLocation>
        <location evidence="1">Nucleus</location>
    </subcellularLocation>
</comment>
<feature type="region of interest" description="Disordered" evidence="3">
    <location>
        <begin position="34"/>
        <end position="64"/>
    </location>
</feature>
<dbReference type="PANTHER" id="PTHR31001">
    <property type="entry name" value="UNCHARACTERIZED TRANSCRIPTIONAL REGULATORY PROTEIN"/>
    <property type="match status" value="1"/>
</dbReference>
<dbReference type="InterPro" id="IPR050613">
    <property type="entry name" value="Sec_Metabolite_Reg"/>
</dbReference>
<evidence type="ECO:0000313" key="6">
    <source>
        <dbReference type="Proteomes" id="UP001465976"/>
    </source>
</evidence>
<sequence>MSVEGSSKTTVETLDDVVNRVAVLEKTVSKLSKTVASSSPASEQSFTSITHHTAPSKSLTASPQHVLNEDADKIQPVLRSQDEEAALMLEDIALGNRMNRRRAASQLEPNSNLGRAQSFSMETVLTPPILAEQGMYPFPKTSSPSSQLLPPCGLPQEHPLSLLIDPSTNVVHQIVSILPEEAMSRGLVDFYFERIEWYTKIFHYPSFISDSKNLLNQIALFSSNSATSYPSSPRISFPFLSTYFMVLCLACHLIEAPVCQTFNITDTDAANKAKKFYNAAQVCLWIDNFVQNHSLESVQSLILMGIYQQNLDDSDSHWALLGSAIKIAQNLGLARLGSESDSKNYAGPWKSVVRREVARRVWWNLVYGDWSHAASHNGVYAVHPSQNGTGYPANIDDNDLVDGQPLKEAPSTQYTQMTYSLTRFRFVEIYRQIVDNMENPTGYGFIVDTDLRLREMLEVEVPACFQMQDHSMKDQPGHNLRGVKGMEYAISLIMGETRRLRLHRPFLFRGYKDRKYSKSKEQCIASARAVLNVLKSDPESSRLLKWWLIMFYGFAAAVVLFIDYCHLRADDPATLESRKKELHEALNMFKNAKLLSPVSQNAINLLEGMMNTAEQRFSPSSRKRSSPDDHERWDRVAKKTIVSANRQVGLTHSPQISGSIPTAVPVKYDSHSPEIKGSEPVLSPVRSYPSPPSTSARLSASQTTLYPSGLSPHTPAHSPHPGSVIAQQAGVSVWSHSTSHSHSGSGKEVIEHGMFTSRDWNFLDSTTMKGFDDVTISELGQLLWSGEDSYPPSSFEGGLTHETSSWGPVLGSGNI</sequence>
<organism evidence="5 6">
    <name type="scientific">Marasmius crinis-equi</name>
    <dbReference type="NCBI Taxonomy" id="585013"/>
    <lineage>
        <taxon>Eukaryota</taxon>
        <taxon>Fungi</taxon>
        <taxon>Dikarya</taxon>
        <taxon>Basidiomycota</taxon>
        <taxon>Agaricomycotina</taxon>
        <taxon>Agaricomycetes</taxon>
        <taxon>Agaricomycetidae</taxon>
        <taxon>Agaricales</taxon>
        <taxon>Marasmiineae</taxon>
        <taxon>Marasmiaceae</taxon>
        <taxon>Marasmius</taxon>
    </lineage>
</organism>
<feature type="region of interest" description="Disordered" evidence="3">
    <location>
        <begin position="791"/>
        <end position="815"/>
    </location>
</feature>
<comment type="caution">
    <text evidence="5">The sequence shown here is derived from an EMBL/GenBank/DDBJ whole genome shotgun (WGS) entry which is preliminary data.</text>
</comment>
<keyword evidence="6" id="KW-1185">Reference proteome</keyword>
<gene>
    <name evidence="5" type="ORF">V5O48_007435</name>
</gene>
<dbReference type="SMART" id="SM00906">
    <property type="entry name" value="Fungal_trans"/>
    <property type="match status" value="1"/>
</dbReference>
<evidence type="ECO:0000313" key="5">
    <source>
        <dbReference type="EMBL" id="KAL0574520.1"/>
    </source>
</evidence>
<evidence type="ECO:0000256" key="1">
    <source>
        <dbReference type="ARBA" id="ARBA00004123"/>
    </source>
</evidence>
<feature type="region of interest" description="Disordered" evidence="3">
    <location>
        <begin position="668"/>
        <end position="723"/>
    </location>
</feature>
<evidence type="ECO:0000256" key="2">
    <source>
        <dbReference type="ARBA" id="ARBA00023242"/>
    </source>
</evidence>
<feature type="compositionally biased region" description="Basic and acidic residues" evidence="3">
    <location>
        <begin position="668"/>
        <end position="677"/>
    </location>
</feature>
<dbReference type="InterPro" id="IPR007219">
    <property type="entry name" value="XnlR_reg_dom"/>
</dbReference>
<proteinExistence type="predicted"/>
<dbReference type="CDD" id="cd12148">
    <property type="entry name" value="fungal_TF_MHR"/>
    <property type="match status" value="1"/>
</dbReference>
<dbReference type="Pfam" id="PF04082">
    <property type="entry name" value="Fungal_trans"/>
    <property type="match status" value="1"/>
</dbReference>
<keyword evidence="2" id="KW-0539">Nucleus</keyword>
<name>A0ABR3FH95_9AGAR</name>
<evidence type="ECO:0000259" key="4">
    <source>
        <dbReference type="SMART" id="SM00906"/>
    </source>
</evidence>